<sequence length="40" mass="4443">MSSSNVGLIRFLGLVQIKNLPNHTLYRSGLVLIAHNKPKI</sequence>
<proteinExistence type="predicted"/>
<accession>A0A0A8Z6B4</accession>
<reference evidence="1" key="1">
    <citation type="submission" date="2014-09" db="EMBL/GenBank/DDBJ databases">
        <authorList>
            <person name="Magalhaes I.L.F."/>
            <person name="Oliveira U."/>
            <person name="Santos F.R."/>
            <person name="Vidigal T.H.D.A."/>
            <person name="Brescovit A.D."/>
            <person name="Santos A.J."/>
        </authorList>
    </citation>
    <scope>NUCLEOTIDE SEQUENCE</scope>
    <source>
        <tissue evidence="1">Shoot tissue taken approximately 20 cm above the soil surface</tissue>
    </source>
</reference>
<protein>
    <submittedName>
        <fullName evidence="1">Uncharacterized protein</fullName>
    </submittedName>
</protein>
<organism evidence="1">
    <name type="scientific">Arundo donax</name>
    <name type="common">Giant reed</name>
    <name type="synonym">Donax arundinaceus</name>
    <dbReference type="NCBI Taxonomy" id="35708"/>
    <lineage>
        <taxon>Eukaryota</taxon>
        <taxon>Viridiplantae</taxon>
        <taxon>Streptophyta</taxon>
        <taxon>Embryophyta</taxon>
        <taxon>Tracheophyta</taxon>
        <taxon>Spermatophyta</taxon>
        <taxon>Magnoliopsida</taxon>
        <taxon>Liliopsida</taxon>
        <taxon>Poales</taxon>
        <taxon>Poaceae</taxon>
        <taxon>PACMAD clade</taxon>
        <taxon>Arundinoideae</taxon>
        <taxon>Arundineae</taxon>
        <taxon>Arundo</taxon>
    </lineage>
</organism>
<evidence type="ECO:0000313" key="1">
    <source>
        <dbReference type="EMBL" id="JAD34944.1"/>
    </source>
</evidence>
<name>A0A0A8Z6B4_ARUDO</name>
<dbReference type="EMBL" id="GBRH01262951">
    <property type="protein sequence ID" value="JAD34944.1"/>
    <property type="molecule type" value="Transcribed_RNA"/>
</dbReference>
<reference evidence="1" key="2">
    <citation type="journal article" date="2015" name="Data Brief">
        <title>Shoot transcriptome of the giant reed, Arundo donax.</title>
        <authorList>
            <person name="Barrero R.A."/>
            <person name="Guerrero F.D."/>
            <person name="Moolhuijzen P."/>
            <person name="Goolsby J.A."/>
            <person name="Tidwell J."/>
            <person name="Bellgard S.E."/>
            <person name="Bellgard M.I."/>
        </authorList>
    </citation>
    <scope>NUCLEOTIDE SEQUENCE</scope>
    <source>
        <tissue evidence="1">Shoot tissue taken approximately 20 cm above the soil surface</tissue>
    </source>
</reference>
<dbReference type="AlphaFoldDB" id="A0A0A8Z6B4"/>